<keyword evidence="1" id="KW-0812">Transmembrane</keyword>
<dbReference type="VEuPathDB" id="GiardiaDB:SS50377_20604"/>
<reference evidence="3 4" key="1">
    <citation type="journal article" date="2014" name="PLoS Genet.">
        <title>The Genome of Spironucleus salmonicida Highlights a Fish Pathogen Adapted to Fluctuating Environments.</title>
        <authorList>
            <person name="Xu F."/>
            <person name="Jerlstrom-Hultqvist J."/>
            <person name="Einarsson E."/>
            <person name="Astvaldsson A."/>
            <person name="Svard S.G."/>
            <person name="Andersson J.O."/>
        </authorList>
    </citation>
    <scope>NUCLEOTIDE SEQUENCE</scope>
    <source>
        <strain evidence="4">ATCC 50377</strain>
    </source>
</reference>
<keyword evidence="1" id="KW-1133">Transmembrane helix</keyword>
<dbReference type="AlphaFoldDB" id="V6LYI3"/>
<keyword evidence="1" id="KW-0472">Membrane</keyword>
<feature type="transmembrane region" description="Helical" evidence="1">
    <location>
        <begin position="274"/>
        <end position="299"/>
    </location>
</feature>
<keyword evidence="5" id="KW-1185">Reference proteome</keyword>
<sequence length="309" mass="35057">MLEALLRTISRALFLLNIDATLLVVQHPSQQLWKELLVAIQQNRQISLDILRDAVKTELNSSNQPNATINNAISTLPPQLANMFFSAQKCNYCSEILKKFTFINYNINQCPICNKELEILTIPTLLCVVQPPQDILKFHITKFHNNDYFMNNLILNNQNVVINEQAINENEICKYGPYFKEKQTGKFAIQKLIFKAENLLFSVHIRGCEIESSLRGKLASSSLLIDTNQVSKSVNCLNSSQDIPIIPPIAQSFVREQRVGVERNMRLFGTDVPVFVVVFFGILSGFALFSFFGLIAVFVEVDKAKKRIV</sequence>
<evidence type="ECO:0000313" key="5">
    <source>
        <dbReference type="Proteomes" id="UP000018208"/>
    </source>
</evidence>
<dbReference type="EMBL" id="KI546087">
    <property type="protein sequence ID" value="EST45874.1"/>
    <property type="molecule type" value="Genomic_DNA"/>
</dbReference>
<reference evidence="4" key="2">
    <citation type="submission" date="2020-12" db="EMBL/GenBank/DDBJ databases">
        <title>New Spironucleus salmonicida genome in near-complete chromosomes.</title>
        <authorList>
            <person name="Xu F."/>
            <person name="Kurt Z."/>
            <person name="Jimenez-Gonzalez A."/>
            <person name="Astvaldsson A."/>
            <person name="Andersson J.O."/>
            <person name="Svard S.G."/>
        </authorList>
    </citation>
    <scope>NUCLEOTIDE SEQUENCE</scope>
    <source>
        <strain evidence="4">ATCC 50377</strain>
    </source>
</reference>
<feature type="signal peptide" evidence="2">
    <location>
        <begin position="1"/>
        <end position="20"/>
    </location>
</feature>
<evidence type="ECO:0000256" key="2">
    <source>
        <dbReference type="SAM" id="SignalP"/>
    </source>
</evidence>
<dbReference type="Proteomes" id="UP000018208">
    <property type="component" value="Unassembled WGS sequence"/>
</dbReference>
<organism evidence="3">
    <name type="scientific">Spironucleus salmonicida</name>
    <dbReference type="NCBI Taxonomy" id="348837"/>
    <lineage>
        <taxon>Eukaryota</taxon>
        <taxon>Metamonada</taxon>
        <taxon>Diplomonadida</taxon>
        <taxon>Hexamitidae</taxon>
        <taxon>Hexamitinae</taxon>
        <taxon>Spironucleus</taxon>
    </lineage>
</organism>
<evidence type="ECO:0000256" key="1">
    <source>
        <dbReference type="SAM" id="Phobius"/>
    </source>
</evidence>
<accession>V6LYI3</accession>
<gene>
    <name evidence="3" type="ORF">SS50377_14162</name>
    <name evidence="4" type="ORF">SS50377_20604</name>
</gene>
<keyword evidence="2" id="KW-0732">Signal</keyword>
<dbReference type="EMBL" id="AUWU02000001">
    <property type="protein sequence ID" value="KAH0577253.1"/>
    <property type="molecule type" value="Genomic_DNA"/>
</dbReference>
<name>V6LYI3_9EUKA</name>
<feature type="chain" id="PRO_5004751090" evidence="2">
    <location>
        <begin position="21"/>
        <end position="309"/>
    </location>
</feature>
<protein>
    <submittedName>
        <fullName evidence="3">Uncharacterized protein</fullName>
    </submittedName>
</protein>
<proteinExistence type="predicted"/>
<evidence type="ECO:0000313" key="4">
    <source>
        <dbReference type="EMBL" id="KAH0577253.1"/>
    </source>
</evidence>
<evidence type="ECO:0000313" key="3">
    <source>
        <dbReference type="EMBL" id="EST45874.1"/>
    </source>
</evidence>